<dbReference type="AlphaFoldDB" id="A0A9J6F264"/>
<evidence type="ECO:0000313" key="6">
    <source>
        <dbReference type="Proteomes" id="UP000821866"/>
    </source>
</evidence>
<proteinExistence type="predicted"/>
<keyword evidence="1" id="KW-0547">Nucleotide-binding</keyword>
<dbReference type="Proteomes" id="UP000821866">
    <property type="component" value="Chromosome 1"/>
</dbReference>
<dbReference type="VEuPathDB" id="VectorBase:LOC119188194"/>
<keyword evidence="6" id="KW-1185">Reference proteome</keyword>
<accession>A0A9J6F264</accession>
<reference evidence="5" key="2">
    <citation type="submission" date="2021-09" db="EMBL/GenBank/DDBJ databases">
        <authorList>
            <person name="Jia N."/>
            <person name="Wang J."/>
            <person name="Shi W."/>
            <person name="Du L."/>
            <person name="Sun Y."/>
            <person name="Zhan W."/>
            <person name="Jiang J."/>
            <person name="Wang Q."/>
            <person name="Zhang B."/>
            <person name="Ji P."/>
            <person name="Sakyi L.B."/>
            <person name="Cui X."/>
            <person name="Yuan T."/>
            <person name="Jiang B."/>
            <person name="Yang W."/>
            <person name="Lam T.T.-Y."/>
            <person name="Chang Q."/>
            <person name="Ding S."/>
            <person name="Wang X."/>
            <person name="Zhu J."/>
            <person name="Ruan X."/>
            <person name="Zhao L."/>
            <person name="Wei J."/>
            <person name="Que T."/>
            <person name="Du C."/>
            <person name="Cheng J."/>
            <person name="Dai P."/>
            <person name="Han X."/>
            <person name="Huang E."/>
            <person name="Gao Y."/>
            <person name="Liu J."/>
            <person name="Shao H."/>
            <person name="Ye R."/>
            <person name="Li L."/>
            <person name="Wei W."/>
            <person name="Wang X."/>
            <person name="Wang C."/>
            <person name="Huo Q."/>
            <person name="Li W."/>
            <person name="Guo W."/>
            <person name="Chen H."/>
            <person name="Chen S."/>
            <person name="Zhou L."/>
            <person name="Zhou L."/>
            <person name="Ni X."/>
            <person name="Tian J."/>
            <person name="Zhou Y."/>
            <person name="Sheng Y."/>
            <person name="Liu T."/>
            <person name="Pan Y."/>
            <person name="Xia L."/>
            <person name="Li J."/>
            <person name="Zhao F."/>
            <person name="Cao W."/>
        </authorList>
    </citation>
    <scope>NUCLEOTIDE SEQUENCE</scope>
    <source>
        <strain evidence="5">Rmic-2018</strain>
        <tissue evidence="5">Larvae</tissue>
    </source>
</reference>
<keyword evidence="3" id="KW-0175">Coiled coil</keyword>
<dbReference type="Pfam" id="PF16450">
    <property type="entry name" value="Prot_ATP_ID_OB_C"/>
    <property type="match status" value="1"/>
</dbReference>
<evidence type="ECO:0000256" key="3">
    <source>
        <dbReference type="SAM" id="Coils"/>
    </source>
</evidence>
<dbReference type="GO" id="GO:0005524">
    <property type="term" value="F:ATP binding"/>
    <property type="evidence" value="ECO:0007669"/>
    <property type="project" value="UniProtKB-KW"/>
</dbReference>
<evidence type="ECO:0000256" key="1">
    <source>
        <dbReference type="ARBA" id="ARBA00022741"/>
    </source>
</evidence>
<feature type="coiled-coil region" evidence="3">
    <location>
        <begin position="20"/>
        <end position="61"/>
    </location>
</feature>
<gene>
    <name evidence="5" type="ORF">HPB51_012038</name>
</gene>
<dbReference type="InterPro" id="IPR012340">
    <property type="entry name" value="NA-bd_OB-fold"/>
</dbReference>
<feature type="domain" description="Proteasomal ATPase second OB" evidence="4">
    <location>
        <begin position="65"/>
        <end position="106"/>
    </location>
</feature>
<evidence type="ECO:0000313" key="5">
    <source>
        <dbReference type="EMBL" id="KAH8040723.1"/>
    </source>
</evidence>
<protein>
    <recommendedName>
        <fullName evidence="4">Proteasomal ATPase second OB domain-containing protein</fullName>
    </recommendedName>
</protein>
<evidence type="ECO:0000256" key="2">
    <source>
        <dbReference type="ARBA" id="ARBA00022840"/>
    </source>
</evidence>
<name>A0A9J6F264_RHIMP</name>
<dbReference type="InterPro" id="IPR050221">
    <property type="entry name" value="26S_Proteasome_ATPase"/>
</dbReference>
<evidence type="ECO:0000259" key="4">
    <source>
        <dbReference type="Pfam" id="PF16450"/>
    </source>
</evidence>
<sequence length="136" mass="15412">MEVDGVSKGDGLKQYYITKIEELQLVVSDKTQNLRRLQAQRNELNAKVRMLREELQLLQEQGSYVGEVVKPMDKKKVLVKVHPEGKFVVDIDKNIDIANVTPNSRVDPLVSLMMVEKVPDSTYEMVGGLDKQIQGD</sequence>
<dbReference type="EMBL" id="JABSTU010000001">
    <property type="protein sequence ID" value="KAH8040723.1"/>
    <property type="molecule type" value="Genomic_DNA"/>
</dbReference>
<comment type="caution">
    <text evidence="5">The sequence shown here is derived from an EMBL/GenBank/DDBJ whole genome shotgun (WGS) entry which is preliminary data.</text>
</comment>
<reference evidence="5" key="1">
    <citation type="journal article" date="2020" name="Cell">
        <title>Large-Scale Comparative Analyses of Tick Genomes Elucidate Their Genetic Diversity and Vector Capacities.</title>
        <authorList>
            <consortium name="Tick Genome and Microbiome Consortium (TIGMIC)"/>
            <person name="Jia N."/>
            <person name="Wang J."/>
            <person name="Shi W."/>
            <person name="Du L."/>
            <person name="Sun Y."/>
            <person name="Zhan W."/>
            <person name="Jiang J.F."/>
            <person name="Wang Q."/>
            <person name="Zhang B."/>
            <person name="Ji P."/>
            <person name="Bell-Sakyi L."/>
            <person name="Cui X.M."/>
            <person name="Yuan T.T."/>
            <person name="Jiang B.G."/>
            <person name="Yang W.F."/>
            <person name="Lam T.T."/>
            <person name="Chang Q.C."/>
            <person name="Ding S.J."/>
            <person name="Wang X.J."/>
            <person name="Zhu J.G."/>
            <person name="Ruan X.D."/>
            <person name="Zhao L."/>
            <person name="Wei J.T."/>
            <person name="Ye R.Z."/>
            <person name="Que T.C."/>
            <person name="Du C.H."/>
            <person name="Zhou Y.H."/>
            <person name="Cheng J.X."/>
            <person name="Dai P.F."/>
            <person name="Guo W.B."/>
            <person name="Han X.H."/>
            <person name="Huang E.J."/>
            <person name="Li L.F."/>
            <person name="Wei W."/>
            <person name="Gao Y.C."/>
            <person name="Liu J.Z."/>
            <person name="Shao H.Z."/>
            <person name="Wang X."/>
            <person name="Wang C.C."/>
            <person name="Yang T.C."/>
            <person name="Huo Q.B."/>
            <person name="Li W."/>
            <person name="Chen H.Y."/>
            <person name="Chen S.E."/>
            <person name="Zhou L.G."/>
            <person name="Ni X.B."/>
            <person name="Tian J.H."/>
            <person name="Sheng Y."/>
            <person name="Liu T."/>
            <person name="Pan Y.S."/>
            <person name="Xia L.Y."/>
            <person name="Li J."/>
            <person name="Zhao F."/>
            <person name="Cao W.C."/>
        </authorList>
    </citation>
    <scope>NUCLEOTIDE SEQUENCE</scope>
    <source>
        <strain evidence="5">Rmic-2018</strain>
    </source>
</reference>
<dbReference type="Gene3D" id="2.40.50.140">
    <property type="entry name" value="Nucleic acid-binding proteins"/>
    <property type="match status" value="1"/>
</dbReference>
<dbReference type="PANTHER" id="PTHR23073">
    <property type="entry name" value="26S PROTEASOME REGULATORY SUBUNIT"/>
    <property type="match status" value="1"/>
</dbReference>
<keyword evidence="2" id="KW-0067">ATP-binding</keyword>
<dbReference type="InterPro" id="IPR032501">
    <property type="entry name" value="Prot_ATP_ID_OB_2nd"/>
</dbReference>
<organism evidence="5 6">
    <name type="scientific">Rhipicephalus microplus</name>
    <name type="common">Cattle tick</name>
    <name type="synonym">Boophilus microplus</name>
    <dbReference type="NCBI Taxonomy" id="6941"/>
    <lineage>
        <taxon>Eukaryota</taxon>
        <taxon>Metazoa</taxon>
        <taxon>Ecdysozoa</taxon>
        <taxon>Arthropoda</taxon>
        <taxon>Chelicerata</taxon>
        <taxon>Arachnida</taxon>
        <taxon>Acari</taxon>
        <taxon>Parasitiformes</taxon>
        <taxon>Ixodida</taxon>
        <taxon>Ixodoidea</taxon>
        <taxon>Ixodidae</taxon>
        <taxon>Rhipicephalinae</taxon>
        <taxon>Rhipicephalus</taxon>
        <taxon>Boophilus</taxon>
    </lineage>
</organism>